<reference evidence="1 2" key="1">
    <citation type="submission" date="2015-03" db="EMBL/GenBank/DDBJ databases">
        <title>Genome assembly of Sandaracinus amylolyticus DSM 53668.</title>
        <authorList>
            <person name="Sharma G."/>
            <person name="Subramanian S."/>
        </authorList>
    </citation>
    <scope>NUCLEOTIDE SEQUENCE [LARGE SCALE GENOMIC DNA]</scope>
    <source>
        <strain evidence="1 2">DSM 53668</strain>
    </source>
</reference>
<dbReference type="STRING" id="927083.DB32_002751"/>
<evidence type="ECO:0000313" key="1">
    <source>
        <dbReference type="EMBL" id="AKF05602.1"/>
    </source>
</evidence>
<sequence length="336" mass="34646">MAMIALAGALSVGCGDDDGTSGGMDGGGQADAGCTPMTPPMLPTEDPPTDVTCTAPDGGTPGMGPCCYVDSQSDAQDAPELRLRYLEISAPEGSQLTGPVLLGVLNGALEKGTFAWLIRVEGADGDGEVTVRTGFGVKADDGTYAFPTGDGSDPLGVDDVERYGPAEIPGTITGERVVTERHTGSVVVPVLNEAETDVQLELELRNIQVIEGELNSERSCVGWQQGRGRFQTGAILDGFIEVASAREGMVVSGPVMTTVCAAIAGLLTQADYCEVNPQSAWMTQPDSLCDASGCTANASCEEDVCDRGGDSTTGLPACNAWRLVAQFAAQGIEITN</sequence>
<organism evidence="1 2">
    <name type="scientific">Sandaracinus amylolyticus</name>
    <dbReference type="NCBI Taxonomy" id="927083"/>
    <lineage>
        <taxon>Bacteria</taxon>
        <taxon>Pseudomonadati</taxon>
        <taxon>Myxococcota</taxon>
        <taxon>Polyangia</taxon>
        <taxon>Polyangiales</taxon>
        <taxon>Sandaracinaceae</taxon>
        <taxon>Sandaracinus</taxon>
    </lineage>
</organism>
<dbReference type="Proteomes" id="UP000034883">
    <property type="component" value="Chromosome"/>
</dbReference>
<evidence type="ECO:0000313" key="2">
    <source>
        <dbReference type="Proteomes" id="UP000034883"/>
    </source>
</evidence>
<protein>
    <submittedName>
        <fullName evidence="1">Uncharacterized protein</fullName>
    </submittedName>
</protein>
<keyword evidence="2" id="KW-1185">Reference proteome</keyword>
<accession>A0A0F6W2I6</accession>
<dbReference type="AlphaFoldDB" id="A0A0F6W2I6"/>
<dbReference type="EMBL" id="CP011125">
    <property type="protein sequence ID" value="AKF05602.1"/>
    <property type="molecule type" value="Genomic_DNA"/>
</dbReference>
<dbReference type="KEGG" id="samy:DB32_002751"/>
<name>A0A0F6W2I6_9BACT</name>
<gene>
    <name evidence="1" type="ORF">DB32_002751</name>
</gene>
<proteinExistence type="predicted"/>